<name>A0A388KNG6_CHABU</name>
<keyword evidence="3" id="KW-0479">Metal-binding</keyword>
<evidence type="ECO:0008006" key="15">
    <source>
        <dbReference type="Google" id="ProtNLM"/>
    </source>
</evidence>
<keyword evidence="2" id="KW-0540">Nuclease</keyword>
<dbReference type="PANTHER" id="PTHR11081:SF59">
    <property type="entry name" value="FI23547P1"/>
    <property type="match status" value="1"/>
</dbReference>
<dbReference type="InterPro" id="IPR008918">
    <property type="entry name" value="HhH2"/>
</dbReference>
<dbReference type="GO" id="GO:0046872">
    <property type="term" value="F:metal ion binding"/>
    <property type="evidence" value="ECO:0007669"/>
    <property type="project" value="UniProtKB-KW"/>
</dbReference>
<evidence type="ECO:0000256" key="8">
    <source>
        <dbReference type="ARBA" id="ARBA00023204"/>
    </source>
</evidence>
<evidence type="ECO:0000256" key="2">
    <source>
        <dbReference type="ARBA" id="ARBA00022722"/>
    </source>
</evidence>
<dbReference type="SUPFAM" id="SSF88723">
    <property type="entry name" value="PIN domain-like"/>
    <property type="match status" value="1"/>
</dbReference>
<keyword evidence="14" id="KW-1185">Reference proteome</keyword>
<feature type="compositionally biased region" description="Polar residues" evidence="10">
    <location>
        <begin position="51"/>
        <end position="68"/>
    </location>
</feature>
<evidence type="ECO:0000256" key="9">
    <source>
        <dbReference type="ARBA" id="ARBA00038112"/>
    </source>
</evidence>
<dbReference type="PANTHER" id="PTHR11081">
    <property type="entry name" value="FLAP ENDONUCLEASE FAMILY MEMBER"/>
    <property type="match status" value="1"/>
</dbReference>
<reference evidence="13 14" key="1">
    <citation type="journal article" date="2018" name="Cell">
        <title>The Chara Genome: Secondary Complexity and Implications for Plant Terrestrialization.</title>
        <authorList>
            <person name="Nishiyama T."/>
            <person name="Sakayama H."/>
            <person name="Vries J.D."/>
            <person name="Buschmann H."/>
            <person name="Saint-Marcoux D."/>
            <person name="Ullrich K.K."/>
            <person name="Haas F.B."/>
            <person name="Vanderstraeten L."/>
            <person name="Becker D."/>
            <person name="Lang D."/>
            <person name="Vosolsobe S."/>
            <person name="Rombauts S."/>
            <person name="Wilhelmsson P.K.I."/>
            <person name="Janitza P."/>
            <person name="Kern R."/>
            <person name="Heyl A."/>
            <person name="Rumpler F."/>
            <person name="Villalobos L.I.A.C."/>
            <person name="Clay J.M."/>
            <person name="Skokan R."/>
            <person name="Toyoda A."/>
            <person name="Suzuki Y."/>
            <person name="Kagoshima H."/>
            <person name="Schijlen E."/>
            <person name="Tajeshwar N."/>
            <person name="Catarino B."/>
            <person name="Hetherington A.J."/>
            <person name="Saltykova A."/>
            <person name="Bonnot C."/>
            <person name="Breuninger H."/>
            <person name="Symeonidi A."/>
            <person name="Radhakrishnan G.V."/>
            <person name="Van Nieuwerburgh F."/>
            <person name="Deforce D."/>
            <person name="Chang C."/>
            <person name="Karol K.G."/>
            <person name="Hedrich R."/>
            <person name="Ulvskov P."/>
            <person name="Glockner G."/>
            <person name="Delwiche C.F."/>
            <person name="Petrasek J."/>
            <person name="Van de Peer Y."/>
            <person name="Friml J."/>
            <person name="Beilby M."/>
            <person name="Dolan L."/>
            <person name="Kohara Y."/>
            <person name="Sugano S."/>
            <person name="Fujiyama A."/>
            <person name="Delaux P.-M."/>
            <person name="Quint M."/>
            <person name="TheiBen G."/>
            <person name="Hagemann M."/>
            <person name="Harholt J."/>
            <person name="Dunand C."/>
            <person name="Zachgo S."/>
            <person name="Langdale J."/>
            <person name="Maumus F."/>
            <person name="Straeten D.V.D."/>
            <person name="Gould S.B."/>
            <person name="Rensing S.A."/>
        </authorList>
    </citation>
    <scope>NUCLEOTIDE SEQUENCE [LARGE SCALE GENOMIC DNA]</scope>
    <source>
        <strain evidence="13 14">S276</strain>
    </source>
</reference>
<dbReference type="InterPro" id="IPR036279">
    <property type="entry name" value="5-3_exonuclease_C_sf"/>
</dbReference>
<dbReference type="SMART" id="SM00485">
    <property type="entry name" value="XPGN"/>
    <property type="match status" value="1"/>
</dbReference>
<dbReference type="SMART" id="SM00279">
    <property type="entry name" value="HhH2"/>
    <property type="match status" value="1"/>
</dbReference>
<organism evidence="13 14">
    <name type="scientific">Chara braunii</name>
    <name type="common">Braun's stonewort</name>
    <dbReference type="NCBI Taxonomy" id="69332"/>
    <lineage>
        <taxon>Eukaryota</taxon>
        <taxon>Viridiplantae</taxon>
        <taxon>Streptophyta</taxon>
        <taxon>Charophyceae</taxon>
        <taxon>Charales</taxon>
        <taxon>Characeae</taxon>
        <taxon>Chara</taxon>
    </lineage>
</organism>
<evidence type="ECO:0000256" key="10">
    <source>
        <dbReference type="SAM" id="MobiDB-lite"/>
    </source>
</evidence>
<dbReference type="STRING" id="69332.A0A388KNG6"/>
<dbReference type="FunFam" id="1.10.150.20:FF:000030">
    <property type="entry name" value="Flap endonuclease GEN-like 1"/>
    <property type="match status" value="1"/>
</dbReference>
<evidence type="ECO:0000256" key="6">
    <source>
        <dbReference type="ARBA" id="ARBA00022801"/>
    </source>
</evidence>
<dbReference type="Proteomes" id="UP000265515">
    <property type="component" value="Unassembled WGS sequence"/>
</dbReference>
<dbReference type="AlphaFoldDB" id="A0A388KNG6"/>
<dbReference type="Gene3D" id="3.40.50.1010">
    <property type="entry name" value="5'-nuclease"/>
    <property type="match status" value="1"/>
</dbReference>
<feature type="region of interest" description="Disordered" evidence="10">
    <location>
        <begin position="126"/>
        <end position="157"/>
    </location>
</feature>
<gene>
    <name evidence="13" type="ORF">CBR_g8991</name>
</gene>
<dbReference type="SMART" id="SM00484">
    <property type="entry name" value="XPGI"/>
    <property type="match status" value="1"/>
</dbReference>
<evidence type="ECO:0000259" key="12">
    <source>
        <dbReference type="SMART" id="SM00485"/>
    </source>
</evidence>
<evidence type="ECO:0000256" key="5">
    <source>
        <dbReference type="ARBA" id="ARBA00022763"/>
    </source>
</evidence>
<dbReference type="GO" id="GO:0006281">
    <property type="term" value="P:DNA repair"/>
    <property type="evidence" value="ECO:0007669"/>
    <property type="project" value="UniProtKB-KW"/>
</dbReference>
<dbReference type="InterPro" id="IPR006086">
    <property type="entry name" value="XPG-I_dom"/>
</dbReference>
<comment type="cofactor">
    <cofactor evidence="1">
        <name>Mg(2+)</name>
        <dbReference type="ChEBI" id="CHEBI:18420"/>
    </cofactor>
</comment>
<dbReference type="Gramene" id="GBG71575">
    <property type="protein sequence ID" value="GBG71575"/>
    <property type="gene ID" value="CBR_g8991"/>
</dbReference>
<comment type="similarity">
    <text evidence="9">Belongs to the XPG/RAD2 endonuclease family. GEN subfamily.</text>
</comment>
<evidence type="ECO:0000256" key="7">
    <source>
        <dbReference type="ARBA" id="ARBA00022842"/>
    </source>
</evidence>
<dbReference type="GO" id="GO:0003677">
    <property type="term" value="F:DNA binding"/>
    <property type="evidence" value="ECO:0007669"/>
    <property type="project" value="InterPro"/>
</dbReference>
<keyword evidence="5" id="KW-0227">DNA damage</keyword>
<dbReference type="SUPFAM" id="SSF47807">
    <property type="entry name" value="5' to 3' exonuclease, C-terminal subdomain"/>
    <property type="match status" value="1"/>
</dbReference>
<keyword evidence="7" id="KW-0460">Magnesium</keyword>
<sequence>MGVRKNFWSILQPCARIDRSSDCLVALRGQKLAIDLSHWICQMQTVSLPASTQSRSARAGSESGQSESTVKRIPGKPHLRNLFFRIVKLVAKVGSLPVMVIDGNPPLLKRRFANYLSHGVSRGDFSYSPTSSPELEKEGDSQIGKGQARLCKPSGDRSQNERFLRDVAEAVELLDLLGLPILFAKGEAEALCAELNRHGDVDACVTGDSDALLYGAERVIKVLLMNDKEPCVEAYYAQDIQEKLGLGRNHLIAIALLLGCDFNDKGVKGVGPATSLKLVKAYTNDEILETLSIWGSGKMPSSSEMQRFLGSERAEETVTRANTSMNQEEPIARIARPRHCSNCGHRGDVRKHILAGCESCKKLPGSFSEESGAGCIPKPTDFICNCEWCSAVSEARKQARREKFWDKIFKNIVCASSFFDQGVVDLFLEVNNDHFRTQQASPCSALIHCSSFDIATRASTMPLIWRLPDVEMVKKFLAFHLHWTPKYTEQKLFPMLAHLSLLQDTSSGSNTICLESPRKSCSIDCPVMVGRYKLDSICGLRKHRRKYNKQCKYILKWVYMENMRQPERAGDESPDDNHVELESCTHGKHSSVNAKYSIPYGKEAGSGEGYRNELLDEDENGRDSKKRKVAVDAMPCDAHLCAPEVLCDESVDLVESACPALVNSFNASLVKRSRC</sequence>
<dbReference type="PRINTS" id="PR00853">
    <property type="entry name" value="XPGRADSUPER"/>
</dbReference>
<dbReference type="EMBL" id="BFEA01000149">
    <property type="protein sequence ID" value="GBG71575.1"/>
    <property type="molecule type" value="Genomic_DNA"/>
</dbReference>
<accession>A0A388KNG6</accession>
<evidence type="ECO:0000256" key="1">
    <source>
        <dbReference type="ARBA" id="ARBA00001946"/>
    </source>
</evidence>
<evidence type="ECO:0000313" key="14">
    <source>
        <dbReference type="Proteomes" id="UP000265515"/>
    </source>
</evidence>
<evidence type="ECO:0000259" key="11">
    <source>
        <dbReference type="SMART" id="SM00484"/>
    </source>
</evidence>
<feature type="domain" description="XPG N-terminal" evidence="12">
    <location>
        <begin position="1"/>
        <end position="114"/>
    </location>
</feature>
<dbReference type="Pfam" id="PF00752">
    <property type="entry name" value="XPG_N"/>
    <property type="match status" value="1"/>
</dbReference>
<proteinExistence type="inferred from homology"/>
<keyword evidence="8" id="KW-0234">DNA repair</keyword>
<feature type="region of interest" description="Disordered" evidence="10">
    <location>
        <begin position="51"/>
        <end position="72"/>
    </location>
</feature>
<dbReference type="Gene3D" id="1.10.150.20">
    <property type="entry name" value="5' to 3' exonuclease, C-terminal subdomain"/>
    <property type="match status" value="1"/>
</dbReference>
<dbReference type="GO" id="GO:0017108">
    <property type="term" value="F:5'-flap endonuclease activity"/>
    <property type="evidence" value="ECO:0007669"/>
    <property type="project" value="TreeGrafter"/>
</dbReference>
<evidence type="ECO:0000313" key="13">
    <source>
        <dbReference type="EMBL" id="GBG71575.1"/>
    </source>
</evidence>
<protein>
    <recommendedName>
        <fullName evidence="15">XPG-I domain-containing protein</fullName>
    </recommendedName>
</protein>
<dbReference type="Pfam" id="PF00867">
    <property type="entry name" value="XPG_I"/>
    <property type="match status" value="1"/>
</dbReference>
<dbReference type="InterPro" id="IPR006085">
    <property type="entry name" value="XPG_DNA_repair_N"/>
</dbReference>
<evidence type="ECO:0000256" key="3">
    <source>
        <dbReference type="ARBA" id="ARBA00022723"/>
    </source>
</evidence>
<comment type="caution">
    <text evidence="13">The sequence shown here is derived from an EMBL/GenBank/DDBJ whole genome shotgun (WGS) entry which is preliminary data.</text>
</comment>
<keyword evidence="4" id="KW-0255">Endonuclease</keyword>
<dbReference type="OrthoDB" id="2959108at2759"/>
<evidence type="ECO:0000256" key="4">
    <source>
        <dbReference type="ARBA" id="ARBA00022759"/>
    </source>
</evidence>
<dbReference type="InterPro" id="IPR029060">
    <property type="entry name" value="PIN-like_dom_sf"/>
</dbReference>
<keyword evidence="6" id="KW-0378">Hydrolase</keyword>
<feature type="domain" description="XPG-I" evidence="11">
    <location>
        <begin position="175"/>
        <end position="246"/>
    </location>
</feature>
<dbReference type="InterPro" id="IPR006084">
    <property type="entry name" value="XPG/Rad2"/>
</dbReference>
<dbReference type="OMA" id="CITDSNE"/>